<dbReference type="InterPro" id="IPR000073">
    <property type="entry name" value="AB_hydrolase_1"/>
</dbReference>
<protein>
    <submittedName>
        <fullName evidence="2">Alpha/beta hydrolase</fullName>
    </submittedName>
</protein>
<keyword evidence="2" id="KW-0378">Hydrolase</keyword>
<reference evidence="2 3" key="1">
    <citation type="submission" date="2019-04" db="EMBL/GenBank/DDBJ databases">
        <title>Saccharibacteria TM7 genomes.</title>
        <authorList>
            <person name="Bor B."/>
            <person name="He X."/>
            <person name="Chen T."/>
            <person name="Dewhirst F.E."/>
        </authorList>
    </citation>
    <scope>NUCLEOTIDE SEQUENCE [LARGE SCALE GENOMIC DNA]</scope>
    <source>
        <strain evidence="2 3">BB001</strain>
    </source>
</reference>
<dbReference type="InterPro" id="IPR029058">
    <property type="entry name" value="AB_hydrolase_fold"/>
</dbReference>
<keyword evidence="3" id="KW-1185">Reference proteome</keyword>
<dbReference type="GO" id="GO:0016787">
    <property type="term" value="F:hydrolase activity"/>
    <property type="evidence" value="ECO:0007669"/>
    <property type="project" value="UniProtKB-KW"/>
</dbReference>
<dbReference type="Pfam" id="PF12146">
    <property type="entry name" value="Hydrolase_4"/>
    <property type="match status" value="1"/>
</dbReference>
<gene>
    <name evidence="2" type="ORF">FBF37_01835</name>
</gene>
<dbReference type="KEGG" id="nft:FBF37_01835"/>
<dbReference type="InterPro" id="IPR022742">
    <property type="entry name" value="Hydrolase_4"/>
</dbReference>
<proteinExistence type="predicted"/>
<dbReference type="PANTHER" id="PTHR43689">
    <property type="entry name" value="HYDROLASE"/>
    <property type="match status" value="1"/>
</dbReference>
<dbReference type="AlphaFoldDB" id="A0A4P9A323"/>
<organism evidence="2 3">
    <name type="scientific">Candidatus Nanosynbacter featherlites</name>
    <dbReference type="NCBI Taxonomy" id="2572088"/>
    <lineage>
        <taxon>Bacteria</taxon>
        <taxon>Candidatus Saccharimonadota</taxon>
        <taxon>Candidatus Saccharimonadia</taxon>
        <taxon>Candidatus Nanosynbacterales</taxon>
        <taxon>Candidatus Nanosynbacteraceae</taxon>
        <taxon>Candidatus Nanosynbacter</taxon>
    </lineage>
</organism>
<evidence type="ECO:0000313" key="2">
    <source>
        <dbReference type="EMBL" id="QCT42204.1"/>
    </source>
</evidence>
<accession>A0A4P9A323</accession>
<sequence>MFDRLIHRWLRVPYKLYVHDFQRPKHPLATVVLIHGIGSSSAMWQRVVGRRRINKTTRVLAVDLLGFGNSPRPHWKTYDVKTQVDSLVATLAQQKVDGRIILVGHSLGALVAVHTARYYPSLIDSLILCSPPLYHQQGKDRLAERQLRALYQKIIDKPALGKVIASDFAKKYKLFNPGFLVDESNLQIFLDTLDAAIINQKALTEIAELTMPVEIFYGQFDPVIINKNLRKLAKQKHIAVTKILASHEIDKRYGQVVAQAINRHAIGDDYGQA</sequence>
<name>A0A4P9A323_9BACT</name>
<dbReference type="EMBL" id="CP040004">
    <property type="protein sequence ID" value="QCT42204.1"/>
    <property type="molecule type" value="Genomic_DNA"/>
</dbReference>
<dbReference type="OrthoDB" id="9769541at2"/>
<dbReference type="PRINTS" id="PR00111">
    <property type="entry name" value="ABHYDROLASE"/>
</dbReference>
<evidence type="ECO:0000259" key="1">
    <source>
        <dbReference type="Pfam" id="PF12146"/>
    </source>
</evidence>
<dbReference type="Proteomes" id="UP000310639">
    <property type="component" value="Chromosome"/>
</dbReference>
<evidence type="ECO:0000313" key="3">
    <source>
        <dbReference type="Proteomes" id="UP000310639"/>
    </source>
</evidence>
<dbReference type="PANTHER" id="PTHR43689:SF8">
    <property type="entry name" value="ALPHA_BETA-HYDROLASES SUPERFAMILY PROTEIN"/>
    <property type="match status" value="1"/>
</dbReference>
<dbReference type="SUPFAM" id="SSF53474">
    <property type="entry name" value="alpha/beta-Hydrolases"/>
    <property type="match status" value="1"/>
</dbReference>
<dbReference type="Gene3D" id="3.40.50.1820">
    <property type="entry name" value="alpha/beta hydrolase"/>
    <property type="match status" value="1"/>
</dbReference>
<feature type="domain" description="Serine aminopeptidase S33" evidence="1">
    <location>
        <begin position="26"/>
        <end position="236"/>
    </location>
</feature>